<dbReference type="RefSeq" id="WP_169035564.1">
    <property type="nucleotide sequence ID" value="NZ_LANA01000001.1"/>
</dbReference>
<keyword evidence="9" id="KW-1185">Reference proteome</keyword>
<dbReference type="CDD" id="cd01639">
    <property type="entry name" value="IMPase"/>
    <property type="match status" value="1"/>
</dbReference>
<reference evidence="8 9" key="1">
    <citation type="submission" date="2019-07" db="EMBL/GenBank/DDBJ databases">
        <title>SAR11 Genome Evolution.</title>
        <authorList>
            <person name="Giovannoni S."/>
        </authorList>
    </citation>
    <scope>NUCLEOTIDE SEQUENCE [LARGE SCALE GENOMIC DNA]</scope>
    <source>
        <strain evidence="8 9">HTCC9565</strain>
    </source>
</reference>
<dbReference type="Gene3D" id="3.40.190.80">
    <property type="match status" value="1"/>
</dbReference>
<gene>
    <name evidence="8" type="ORF">VP91_00001760</name>
</gene>
<dbReference type="InterPro" id="IPR020550">
    <property type="entry name" value="Inositol_monophosphatase_CS"/>
</dbReference>
<dbReference type="Gene3D" id="3.30.540.10">
    <property type="entry name" value="Fructose-1,6-Bisphosphatase, subunit A, domain 1"/>
    <property type="match status" value="1"/>
</dbReference>
<dbReference type="SUPFAM" id="SSF56655">
    <property type="entry name" value="Carbohydrate phosphatase"/>
    <property type="match status" value="1"/>
</dbReference>
<dbReference type="PANTHER" id="PTHR20854:SF4">
    <property type="entry name" value="INOSITOL-1-MONOPHOSPHATASE-RELATED"/>
    <property type="match status" value="1"/>
</dbReference>
<dbReference type="PANTHER" id="PTHR20854">
    <property type="entry name" value="INOSITOL MONOPHOSPHATASE"/>
    <property type="match status" value="1"/>
</dbReference>
<comment type="catalytic activity">
    <reaction evidence="1 7">
        <text>a myo-inositol phosphate + H2O = myo-inositol + phosphate</text>
        <dbReference type="Rhea" id="RHEA:24056"/>
        <dbReference type="ChEBI" id="CHEBI:15377"/>
        <dbReference type="ChEBI" id="CHEBI:17268"/>
        <dbReference type="ChEBI" id="CHEBI:43474"/>
        <dbReference type="ChEBI" id="CHEBI:84139"/>
        <dbReference type="EC" id="3.1.3.25"/>
    </reaction>
</comment>
<dbReference type="Pfam" id="PF00459">
    <property type="entry name" value="Inositol_P"/>
    <property type="match status" value="1"/>
</dbReference>
<sequence>MQSISANLNIMIKAAEKASRALIRDFGEVEKLQVSTKGPTDFVSNADLKAEKIIIDELKKARPFYSIISEEDGSEMNKDKNNIWIIDPIDGTTNFLHGIPHFAISIALKSGNEIVSGLIYDPIKDEMFYAEKENGAFFNNQRIRVSKKKELNSCLFVTGGLSKNEIDLPLRKSGSAALDIAYVAAGRYDGYFQNDLNLWDIAAGIIILKEAGGMINEIDLSQNKNIQIRASSTAINDKMLEKLKNF</sequence>
<evidence type="ECO:0000256" key="3">
    <source>
        <dbReference type="ARBA" id="ARBA00009759"/>
    </source>
</evidence>
<evidence type="ECO:0000313" key="9">
    <source>
        <dbReference type="Proteomes" id="UP001166004"/>
    </source>
</evidence>
<dbReference type="PROSITE" id="PS00629">
    <property type="entry name" value="IMP_1"/>
    <property type="match status" value="1"/>
</dbReference>
<comment type="caution">
    <text evidence="8">The sequence shown here is derived from an EMBL/GenBank/DDBJ whole genome shotgun (WGS) entry which is preliminary data.</text>
</comment>
<keyword evidence="5 7" id="KW-0378">Hydrolase</keyword>
<dbReference type="InterPro" id="IPR033942">
    <property type="entry name" value="IMPase"/>
</dbReference>
<dbReference type="Proteomes" id="UP001166004">
    <property type="component" value="Unassembled WGS sequence"/>
</dbReference>
<dbReference type="InterPro" id="IPR000760">
    <property type="entry name" value="Inositol_monophosphatase-like"/>
</dbReference>
<evidence type="ECO:0000256" key="4">
    <source>
        <dbReference type="ARBA" id="ARBA00022723"/>
    </source>
</evidence>
<evidence type="ECO:0000313" key="8">
    <source>
        <dbReference type="EMBL" id="NMN67045.1"/>
    </source>
</evidence>
<dbReference type="PRINTS" id="PR00377">
    <property type="entry name" value="IMPHPHTASES"/>
</dbReference>
<evidence type="ECO:0000256" key="6">
    <source>
        <dbReference type="ARBA" id="ARBA00022842"/>
    </source>
</evidence>
<accession>A0ABX1SYX5</accession>
<evidence type="ECO:0000256" key="2">
    <source>
        <dbReference type="ARBA" id="ARBA00001946"/>
    </source>
</evidence>
<dbReference type="PRINTS" id="PR01959">
    <property type="entry name" value="SBIMPHPHTASE"/>
</dbReference>
<comment type="similarity">
    <text evidence="3 7">Belongs to the inositol monophosphatase superfamily.</text>
</comment>
<evidence type="ECO:0000256" key="1">
    <source>
        <dbReference type="ARBA" id="ARBA00001033"/>
    </source>
</evidence>
<dbReference type="InterPro" id="IPR022337">
    <property type="entry name" value="Inositol_monophosphatase_SuhB"/>
</dbReference>
<name>A0ABX1SYX5_PELUQ</name>
<evidence type="ECO:0000256" key="7">
    <source>
        <dbReference type="RuleBase" id="RU364068"/>
    </source>
</evidence>
<protein>
    <recommendedName>
        <fullName evidence="7">Inositol-1-monophosphatase</fullName>
        <ecNumber evidence="7">3.1.3.25</ecNumber>
    </recommendedName>
</protein>
<organism evidence="8 9">
    <name type="scientific">Pelagibacter ubique</name>
    <dbReference type="NCBI Taxonomy" id="198252"/>
    <lineage>
        <taxon>Bacteria</taxon>
        <taxon>Pseudomonadati</taxon>
        <taxon>Pseudomonadota</taxon>
        <taxon>Alphaproteobacteria</taxon>
        <taxon>Candidatus Pelagibacterales</taxon>
        <taxon>Candidatus Pelagibacteraceae</taxon>
        <taxon>Candidatus Pelagibacter</taxon>
    </lineage>
</organism>
<keyword evidence="6 7" id="KW-0460">Magnesium</keyword>
<dbReference type="EMBL" id="LANA01000001">
    <property type="protein sequence ID" value="NMN67045.1"/>
    <property type="molecule type" value="Genomic_DNA"/>
</dbReference>
<evidence type="ECO:0000256" key="5">
    <source>
        <dbReference type="ARBA" id="ARBA00022801"/>
    </source>
</evidence>
<proteinExistence type="inferred from homology"/>
<dbReference type="InterPro" id="IPR020583">
    <property type="entry name" value="Inositol_monoP_metal-BS"/>
</dbReference>
<comment type="cofactor">
    <cofactor evidence="2 7">
        <name>Mg(2+)</name>
        <dbReference type="ChEBI" id="CHEBI:18420"/>
    </cofactor>
</comment>
<keyword evidence="4 7" id="KW-0479">Metal-binding</keyword>
<dbReference type="PROSITE" id="PS00630">
    <property type="entry name" value="IMP_2"/>
    <property type="match status" value="1"/>
</dbReference>
<dbReference type="EC" id="3.1.3.25" evidence="7"/>